<dbReference type="RefSeq" id="WP_123847301.1">
    <property type="nucleotide sequence ID" value="NZ_RPDH01000002.1"/>
</dbReference>
<dbReference type="OrthoDB" id="912546at2"/>
<dbReference type="Proteomes" id="UP000278351">
    <property type="component" value="Unassembled WGS sequence"/>
</dbReference>
<dbReference type="InterPro" id="IPR001466">
    <property type="entry name" value="Beta-lactam-related"/>
</dbReference>
<feature type="domain" description="Beta-lactamase-related" evidence="2">
    <location>
        <begin position="52"/>
        <end position="170"/>
    </location>
</feature>
<evidence type="ECO:0000313" key="4">
    <source>
        <dbReference type="Proteomes" id="UP000278351"/>
    </source>
</evidence>
<dbReference type="SUPFAM" id="SSF56601">
    <property type="entry name" value="beta-lactamase/transpeptidase-like"/>
    <property type="match status" value="1"/>
</dbReference>
<reference evidence="3 4" key="1">
    <citation type="submission" date="2018-11" db="EMBL/GenBank/DDBJ databases">
        <title>Chitinophaga lutea sp.nov., isolate from arsenic contaminated soil.</title>
        <authorList>
            <person name="Zong Y."/>
        </authorList>
    </citation>
    <scope>NUCLEOTIDE SEQUENCE [LARGE SCALE GENOMIC DNA]</scope>
    <source>
        <strain evidence="3 4">ZY74</strain>
    </source>
</reference>
<dbReference type="InterPro" id="IPR012338">
    <property type="entry name" value="Beta-lactam/transpept-like"/>
</dbReference>
<feature type="chain" id="PRO_5018157814" evidence="1">
    <location>
        <begin position="18"/>
        <end position="377"/>
    </location>
</feature>
<evidence type="ECO:0000259" key="2">
    <source>
        <dbReference type="Pfam" id="PF00144"/>
    </source>
</evidence>
<keyword evidence="1" id="KW-0732">Signal</keyword>
<dbReference type="Pfam" id="PF00144">
    <property type="entry name" value="Beta-lactamase"/>
    <property type="match status" value="1"/>
</dbReference>
<name>A0A3N4PX96_9BACT</name>
<dbReference type="InterPro" id="IPR050789">
    <property type="entry name" value="Diverse_Enzym_Activities"/>
</dbReference>
<keyword evidence="3" id="KW-0378">Hydrolase</keyword>
<accession>A0A3N4PX96</accession>
<keyword evidence="4" id="KW-1185">Reference proteome</keyword>
<sequence>MKTLLKLMLVACITVIAASSCVKDKAPVPQKKFNAAKFKEELKKNISKTAATQPRGYSFVISQNGRWVDTCSTGIAYVKTAGGFSPMHPDQEMNIASVTKTLTAVAVIQLMEKNGIKLDDAIGQWLPKYFNTVQEVKDVTFRQLLTHRSGIAQGTGKIEFIKALCLNGLDNPAKPKDYDNMNFAIFRVMIPYMINKQAALQIEASLVPEKTALFEEWMSIQYVKYLQGNIFTPIGIGSALCKPGVNSAQAMNEGPKLVTYDHFDWTPECGGGGYYLSTMEMARFMAYLANTETLLTKTQRTMMDSNFLGWDTEDSFMTIRGQSYGKDGALQWGEPGMQTLVVKYPGNIELSLSITSWSGQWRSLALIASYAYNDSWE</sequence>
<protein>
    <submittedName>
        <fullName evidence="3">Class A beta-lactamase-related serine hydrolase</fullName>
    </submittedName>
</protein>
<evidence type="ECO:0000313" key="3">
    <source>
        <dbReference type="EMBL" id="RPE08300.1"/>
    </source>
</evidence>
<feature type="signal peptide" evidence="1">
    <location>
        <begin position="1"/>
        <end position="17"/>
    </location>
</feature>
<dbReference type="Gene3D" id="3.40.710.10">
    <property type="entry name" value="DD-peptidase/beta-lactamase superfamily"/>
    <property type="match status" value="2"/>
</dbReference>
<comment type="caution">
    <text evidence="3">The sequence shown here is derived from an EMBL/GenBank/DDBJ whole genome shotgun (WGS) entry which is preliminary data.</text>
</comment>
<organism evidence="3 4">
    <name type="scientific">Chitinophaga lutea</name>
    <dbReference type="NCBI Taxonomy" id="2488634"/>
    <lineage>
        <taxon>Bacteria</taxon>
        <taxon>Pseudomonadati</taxon>
        <taxon>Bacteroidota</taxon>
        <taxon>Chitinophagia</taxon>
        <taxon>Chitinophagales</taxon>
        <taxon>Chitinophagaceae</taxon>
        <taxon>Chitinophaga</taxon>
    </lineage>
</organism>
<dbReference type="AlphaFoldDB" id="A0A3N4PX96"/>
<proteinExistence type="predicted"/>
<evidence type="ECO:0000256" key="1">
    <source>
        <dbReference type="SAM" id="SignalP"/>
    </source>
</evidence>
<gene>
    <name evidence="3" type="ORF">EGT74_14665</name>
</gene>
<dbReference type="EMBL" id="RPDH01000002">
    <property type="protein sequence ID" value="RPE08300.1"/>
    <property type="molecule type" value="Genomic_DNA"/>
</dbReference>
<dbReference type="PANTHER" id="PTHR43283">
    <property type="entry name" value="BETA-LACTAMASE-RELATED"/>
    <property type="match status" value="1"/>
</dbReference>
<dbReference type="PROSITE" id="PS51257">
    <property type="entry name" value="PROKAR_LIPOPROTEIN"/>
    <property type="match status" value="1"/>
</dbReference>
<dbReference type="GO" id="GO:0016787">
    <property type="term" value="F:hydrolase activity"/>
    <property type="evidence" value="ECO:0007669"/>
    <property type="project" value="UniProtKB-KW"/>
</dbReference>